<feature type="compositionally biased region" description="Acidic residues" evidence="1">
    <location>
        <begin position="135"/>
        <end position="148"/>
    </location>
</feature>
<feature type="compositionally biased region" description="Low complexity" evidence="1">
    <location>
        <begin position="90"/>
        <end position="111"/>
    </location>
</feature>
<dbReference type="Proteomes" id="UP000322499">
    <property type="component" value="Unassembled WGS sequence"/>
</dbReference>
<gene>
    <name evidence="3" type="ORF">BD833_12524</name>
</gene>
<evidence type="ECO:0000256" key="1">
    <source>
        <dbReference type="SAM" id="MobiDB-lite"/>
    </source>
</evidence>
<keyword evidence="2" id="KW-1133">Transmembrane helix</keyword>
<reference evidence="3 4" key="1">
    <citation type="submission" date="2019-07" db="EMBL/GenBank/DDBJ databases">
        <title>Genomic Encyclopedia of Archaeal and Bacterial Type Strains, Phase II (KMG-II): from individual species to whole genera.</title>
        <authorList>
            <person name="Goeker M."/>
        </authorList>
    </citation>
    <scope>NUCLEOTIDE SEQUENCE [LARGE SCALE GENOMIC DNA]</scope>
    <source>
        <strain evidence="3 4">DSM 46842</strain>
    </source>
</reference>
<organism evidence="3 4">
    <name type="scientific">Blastococcus xanthinilyticus</name>
    <dbReference type="NCBI Taxonomy" id="1564164"/>
    <lineage>
        <taxon>Bacteria</taxon>
        <taxon>Bacillati</taxon>
        <taxon>Actinomycetota</taxon>
        <taxon>Actinomycetes</taxon>
        <taxon>Geodermatophilales</taxon>
        <taxon>Geodermatophilaceae</taxon>
        <taxon>Blastococcus</taxon>
    </lineage>
</organism>
<proteinExistence type="predicted"/>
<evidence type="ECO:0000313" key="4">
    <source>
        <dbReference type="Proteomes" id="UP000322499"/>
    </source>
</evidence>
<protein>
    <submittedName>
        <fullName evidence="3">Uncharacterized protein</fullName>
    </submittedName>
</protein>
<comment type="caution">
    <text evidence="3">The sequence shown here is derived from an EMBL/GenBank/DDBJ whole genome shotgun (WGS) entry which is preliminary data.</text>
</comment>
<keyword evidence="2" id="KW-0472">Membrane</keyword>
<feature type="region of interest" description="Disordered" evidence="1">
    <location>
        <begin position="129"/>
        <end position="148"/>
    </location>
</feature>
<sequence>MGAAGLVLLGAGLLATGLLTGVTAWYWACIVACAGAAILIVLARRSLSRSRAPGATDPAGAREPTRAAQPPAPAGAGPTTRVADPADDLGTPAPHAAPAPEVAPASAAAASAGETSGGATAVGAAATSAARAVTQEDDPDEPPLEEVEVTDLLVVLDLTDEVLVVDEHPRYHLGGCPHLEGHGTIPLPLDEARADGFTPCGTCRPDRTLAARARARRSDAGDGGPPASSG</sequence>
<feature type="region of interest" description="Disordered" evidence="1">
    <location>
        <begin position="211"/>
        <end position="230"/>
    </location>
</feature>
<evidence type="ECO:0000313" key="3">
    <source>
        <dbReference type="EMBL" id="TYP81218.1"/>
    </source>
</evidence>
<name>A0A5S5CN44_9ACTN</name>
<feature type="transmembrane region" description="Helical" evidence="2">
    <location>
        <begin position="25"/>
        <end position="43"/>
    </location>
</feature>
<evidence type="ECO:0000256" key="2">
    <source>
        <dbReference type="SAM" id="Phobius"/>
    </source>
</evidence>
<feature type="region of interest" description="Disordered" evidence="1">
    <location>
        <begin position="50"/>
        <end position="111"/>
    </location>
</feature>
<keyword evidence="4" id="KW-1185">Reference proteome</keyword>
<accession>A0A5S5CN44</accession>
<dbReference type="EMBL" id="VNHW01000025">
    <property type="protein sequence ID" value="TYP81218.1"/>
    <property type="molecule type" value="Genomic_DNA"/>
</dbReference>
<keyword evidence="2" id="KW-0812">Transmembrane</keyword>
<dbReference type="AlphaFoldDB" id="A0A5S5CN44"/>
<feature type="compositionally biased region" description="Low complexity" evidence="1">
    <location>
        <begin position="66"/>
        <end position="83"/>
    </location>
</feature>